<gene>
    <name evidence="4" type="ORF">L0P57_11565</name>
</gene>
<evidence type="ECO:0000256" key="1">
    <source>
        <dbReference type="ARBA" id="ARBA00005336"/>
    </source>
</evidence>
<dbReference type="GO" id="GO:0016787">
    <property type="term" value="F:hydrolase activity"/>
    <property type="evidence" value="ECO:0007669"/>
    <property type="project" value="UniProtKB-KW"/>
</dbReference>
<dbReference type="PANTHER" id="PTHR42715:SF10">
    <property type="entry name" value="BETA-GLUCOSIDASE"/>
    <property type="match status" value="1"/>
</dbReference>
<dbReference type="InterPro" id="IPR013783">
    <property type="entry name" value="Ig-like_fold"/>
</dbReference>
<proteinExistence type="inferred from homology"/>
<keyword evidence="5" id="KW-1185">Reference proteome</keyword>
<dbReference type="SMART" id="SM01217">
    <property type="entry name" value="Fn3_like"/>
    <property type="match status" value="1"/>
</dbReference>
<dbReference type="InterPro" id="IPR036881">
    <property type="entry name" value="Glyco_hydro_3_C_sf"/>
</dbReference>
<dbReference type="Gene3D" id="3.40.50.1700">
    <property type="entry name" value="Glycoside hydrolase family 3 C-terminal domain"/>
    <property type="match status" value="1"/>
</dbReference>
<dbReference type="CDD" id="cd08547">
    <property type="entry name" value="Type_II_cohesin"/>
    <property type="match status" value="1"/>
</dbReference>
<dbReference type="InterPro" id="IPR008965">
    <property type="entry name" value="CBM2/CBM3_carb-bd_dom_sf"/>
</dbReference>
<evidence type="ECO:0000313" key="4">
    <source>
        <dbReference type="EMBL" id="MCG4611561.1"/>
    </source>
</evidence>
<dbReference type="InterPro" id="IPR036962">
    <property type="entry name" value="Glyco_hydro_3_N_sf"/>
</dbReference>
<dbReference type="PANTHER" id="PTHR42715">
    <property type="entry name" value="BETA-GLUCOSIDASE"/>
    <property type="match status" value="1"/>
</dbReference>
<dbReference type="InterPro" id="IPR026891">
    <property type="entry name" value="Fn3-like"/>
</dbReference>
<keyword evidence="2 4" id="KW-0378">Hydrolase</keyword>
<dbReference type="Pfam" id="PF01915">
    <property type="entry name" value="Glyco_hydro_3_C"/>
    <property type="match status" value="1"/>
</dbReference>
<dbReference type="PRINTS" id="PR00133">
    <property type="entry name" value="GLHYDRLASE3"/>
</dbReference>
<name>A0ABS9ML65_9FIRM</name>
<comment type="caution">
    <text evidence="4">The sequence shown here is derived from an EMBL/GenBank/DDBJ whole genome shotgun (WGS) entry which is preliminary data.</text>
</comment>
<protein>
    <submittedName>
        <fullName evidence="4">Glycoside hydrolase family 3 C-terminal domain-containing protein</fullName>
    </submittedName>
</protein>
<dbReference type="InterPro" id="IPR001764">
    <property type="entry name" value="Glyco_hydro_3_N"/>
</dbReference>
<dbReference type="SUPFAM" id="SSF49384">
    <property type="entry name" value="Carbohydrate-binding domain"/>
    <property type="match status" value="1"/>
</dbReference>
<dbReference type="InterPro" id="IPR050288">
    <property type="entry name" value="Cellulose_deg_GH3"/>
</dbReference>
<dbReference type="SUPFAM" id="SSF51445">
    <property type="entry name" value="(Trans)glycosidases"/>
    <property type="match status" value="1"/>
</dbReference>
<reference evidence="4 5" key="1">
    <citation type="submission" date="2022-01" db="EMBL/GenBank/DDBJ databases">
        <title>Collection of gut derived symbiotic bacterial strains cultured from healthy donors.</title>
        <authorList>
            <person name="Lin H."/>
            <person name="Kohout C."/>
            <person name="Waligurski E."/>
            <person name="Pamer E.G."/>
        </authorList>
    </citation>
    <scope>NUCLEOTIDE SEQUENCE [LARGE SCALE GENOMIC DNA]</scope>
    <source>
        <strain evidence="4 5">DFI.7.58</strain>
    </source>
</reference>
<feature type="non-terminal residue" evidence="4">
    <location>
        <position position="1094"/>
    </location>
</feature>
<dbReference type="SUPFAM" id="SSF52279">
    <property type="entry name" value="Beta-D-glucan exohydrolase, C-terminal domain"/>
    <property type="match status" value="1"/>
</dbReference>
<sequence>MVVPLIDESTEHGRLSREIAEEGVVLLKNDNEALPLKPETTVALLGIGQANYVKGGSGSGDVESPYVRTIQEGLLDKAANNKIRLYEPLSDFYSQYATRVGAGYGTDEPEMTGELVQLIDEAAAQENATAVVVLRRRTGEGSDIGIKAGEYYLRSREQELIRTALNKFDKVVVVMNIGVVMDMNWLNTVKSDGGKSVDAVFLAWQPGMEGGIAVANALCGEVNPSGKLTDTFVTSFDDYPSAYVYENSGRNAWVSYEEDIFVGYRYFETFAKEKVIFPFGYGLSYTTFAIDDVTAVANEEKGTIDVSATVTNTGDVAGKEVVQTYFSAPEGDLPKPALELAAFQKTDLLQPDESQTVTMSFDISDMSSYDDIGKTGKESAFVLEPGDYTILVGNSVRDVETAGVYTVDELTVTEQLTKVFQPVNDEKKLERRLDGTGPDSYETTVWSNEETTDVVEQASSAQPAATAASLTESTAKAANAPEEPILLKDVAEDPSLMTAFVEQLSDEQLILLSRGTGSDNPREIVDGANTACTKEILEYGVPRLQTADGPAGIRNNKYTATAWPCATLQACTWNPSLVEEAGKASAEEAKTFKTLDQYKDLSMGQDGFPILLTPSTNIHRNPMCGRNFEYYSEDPFIAGKMAAAQIRGIQSGDVSATLKHFSANNSENYRKNSDSMVSERAMREIYLRPFEIAVKEAQPWCVMSSYNLINGTRAAEDEDLLTEVLRNEWNFKGMVMTDWGSESTLVEEIKAGNDLKMPSCGSSDDPEGAPGSLQMQEVRDALADGSLSRKTLERNIRNTMRLILQTYFFDGDKEALEVYNPVDIVEASDAAAATDFRFYYENEPVSLHVSPDVETISIQDANGQPVEFTKLAEGEYSFVMPASSVTVTVGEEAPAQSVALGLEAPETVEAGSEFEVTGTIGGLDALESPVASLQMLMTYPEGLTCTEVVPNEVLGDTFEYSIHDGELQVNFLYLANDIGEGLPVDLDSLFTAKFTASPDMAEGDYTFGLKDVMLSDWNGEEVPYTAEGASVHVTELPKEPQLLTVQWSGNASMSVEGEAEEIISTDAIYGAKVMPGEELTFTFTPTKDGFSGAQ</sequence>
<dbReference type="Gene3D" id="2.60.40.10">
    <property type="entry name" value="Immunoglobulins"/>
    <property type="match status" value="1"/>
</dbReference>
<organism evidence="4 5">
    <name type="scientific">Anaeromassilibacillus senegalensis</name>
    <dbReference type="NCBI Taxonomy" id="1673717"/>
    <lineage>
        <taxon>Bacteria</taxon>
        <taxon>Bacillati</taxon>
        <taxon>Bacillota</taxon>
        <taxon>Clostridia</taxon>
        <taxon>Eubacteriales</taxon>
        <taxon>Acutalibacteraceae</taxon>
        <taxon>Anaeromassilibacillus</taxon>
    </lineage>
</organism>
<evidence type="ECO:0000259" key="3">
    <source>
        <dbReference type="SMART" id="SM01217"/>
    </source>
</evidence>
<dbReference type="EMBL" id="JAKNHQ010000018">
    <property type="protein sequence ID" value="MCG4611561.1"/>
    <property type="molecule type" value="Genomic_DNA"/>
</dbReference>
<comment type="similarity">
    <text evidence="1">Belongs to the glycosyl hydrolase 3 family.</text>
</comment>
<evidence type="ECO:0000313" key="5">
    <source>
        <dbReference type="Proteomes" id="UP001298681"/>
    </source>
</evidence>
<dbReference type="Proteomes" id="UP001298681">
    <property type="component" value="Unassembled WGS sequence"/>
</dbReference>
<dbReference type="InterPro" id="IPR002772">
    <property type="entry name" value="Glyco_hydro_3_C"/>
</dbReference>
<dbReference type="Pfam" id="PF00933">
    <property type="entry name" value="Glyco_hydro_3"/>
    <property type="match status" value="1"/>
</dbReference>
<feature type="domain" description="Fibronectin type III-like" evidence="3">
    <location>
        <begin position="320"/>
        <end position="396"/>
    </location>
</feature>
<dbReference type="InterPro" id="IPR017853">
    <property type="entry name" value="GH"/>
</dbReference>
<accession>A0ABS9ML65</accession>
<dbReference type="Gene3D" id="2.60.40.680">
    <property type="match status" value="1"/>
</dbReference>
<dbReference type="Gene3D" id="3.20.20.300">
    <property type="entry name" value="Glycoside hydrolase, family 3, N-terminal domain"/>
    <property type="match status" value="1"/>
</dbReference>
<evidence type="ECO:0000256" key="2">
    <source>
        <dbReference type="ARBA" id="ARBA00022801"/>
    </source>
</evidence>
<dbReference type="RefSeq" id="WP_237967064.1">
    <property type="nucleotide sequence ID" value="NZ_JAKNHQ010000018.1"/>
</dbReference>
<dbReference type="Pfam" id="PF14310">
    <property type="entry name" value="Fn3-like"/>
    <property type="match status" value="1"/>
</dbReference>